<reference evidence="1" key="1">
    <citation type="submission" date="2021-06" db="EMBL/GenBank/DDBJ databases">
        <title>Comparative genomics, transcriptomics and evolutionary studies reveal genomic signatures of adaptation to plant cell wall in hemibiotrophic fungi.</title>
        <authorList>
            <consortium name="DOE Joint Genome Institute"/>
            <person name="Baroncelli R."/>
            <person name="Diaz J.F."/>
            <person name="Benocci T."/>
            <person name="Peng M."/>
            <person name="Battaglia E."/>
            <person name="Haridas S."/>
            <person name="Andreopoulos W."/>
            <person name="Labutti K."/>
            <person name="Pangilinan J."/>
            <person name="Floch G.L."/>
            <person name="Makela M.R."/>
            <person name="Henrissat B."/>
            <person name="Grigoriev I.V."/>
            <person name="Crouch J.A."/>
            <person name="De Vries R.P."/>
            <person name="Sukno S.A."/>
            <person name="Thon M.R."/>
        </authorList>
    </citation>
    <scope>NUCLEOTIDE SEQUENCE</scope>
    <source>
        <strain evidence="1">MAFF235873</strain>
    </source>
</reference>
<dbReference type="AlphaFoldDB" id="A0AAD9LWY1"/>
<name>A0AAD9LWY1_9PEZI</name>
<evidence type="ECO:0000313" key="2">
    <source>
        <dbReference type="Proteomes" id="UP001232148"/>
    </source>
</evidence>
<proteinExistence type="predicted"/>
<protein>
    <submittedName>
        <fullName evidence="1">Uncharacterized protein</fullName>
    </submittedName>
</protein>
<sequence>MALSRGLAWETSGGEKPKLQKVRLRELTKPSLARKTLAIFSLFLAQVQGVQPSHLEQALWWGGGKGFCLCGCIAPLTDAIEEQGSETTRLAPGQPLPLHPCIPDLKENRGVPGRDYRFHVVGTPIRDAERVVEDGLRQVAHAGRYGFRGRPRFQDMGLAATNGTGTCRGMEMVRPDLAVRLLAFFGVVTESRDMNRLAAYDPPSSSLTDEAMDCNARERTALAEEQIVPRPWVSESATTWFPRVVRYWSGTRIANCEILAA</sequence>
<keyword evidence="2" id="KW-1185">Reference proteome</keyword>
<dbReference type="EMBL" id="MU843119">
    <property type="protein sequence ID" value="KAK2021283.1"/>
    <property type="molecule type" value="Genomic_DNA"/>
</dbReference>
<organism evidence="1 2">
    <name type="scientific">Colletotrichum zoysiae</name>
    <dbReference type="NCBI Taxonomy" id="1216348"/>
    <lineage>
        <taxon>Eukaryota</taxon>
        <taxon>Fungi</taxon>
        <taxon>Dikarya</taxon>
        <taxon>Ascomycota</taxon>
        <taxon>Pezizomycotina</taxon>
        <taxon>Sordariomycetes</taxon>
        <taxon>Hypocreomycetidae</taxon>
        <taxon>Glomerellales</taxon>
        <taxon>Glomerellaceae</taxon>
        <taxon>Colletotrichum</taxon>
        <taxon>Colletotrichum graminicola species complex</taxon>
    </lineage>
</organism>
<evidence type="ECO:0000313" key="1">
    <source>
        <dbReference type="EMBL" id="KAK2021283.1"/>
    </source>
</evidence>
<accession>A0AAD9LWY1</accession>
<dbReference type="Proteomes" id="UP001232148">
    <property type="component" value="Unassembled WGS sequence"/>
</dbReference>
<comment type="caution">
    <text evidence="1">The sequence shown here is derived from an EMBL/GenBank/DDBJ whole genome shotgun (WGS) entry which is preliminary data.</text>
</comment>
<gene>
    <name evidence="1" type="ORF">LX32DRAFT_687864</name>
</gene>